<name>A0A1Y1I1P3_KLENI</name>
<keyword evidence="14" id="KW-1185">Reference proteome</keyword>
<evidence type="ECO:0000313" key="14">
    <source>
        <dbReference type="Proteomes" id="UP000054558"/>
    </source>
</evidence>
<dbReference type="OrthoDB" id="1733332at2759"/>
<sequence>MMATASTASHAALNAAGLASCSQTNGSRKPVGAALPQRFVGRNMAGQQVAGFWGTGIAGGEIRAEGHCRRQTRGGMPRIQATAVVADVNPAETVVRSELVNPRHVVAVILGGGAGSRLFPLTKSRAKPAVPIGGAYRLIDVPMSNCINSGITKMYILTQFNSASLNRHLAKTYLGNGATFGDGFVEVLAAHQTPSDKNWFQGTADAIRQYSWLFEDIRNRDIEDVVILSGDHLYRMDYMDFVQKHKDTGADITISVVPMDDSRASDFGLVKIDATGRITSFVEKPKGEDLKAAAVDTTILGLDKETAKAKPYIASMGIYVFKKEVLLKLLRWRFPNSNDFGGEIIPQSTEEHNVQAYLFKDYWEDIGTIKSFFDANLALTDSPPQFKFYDAQKPIYTSPRFLPPTSMEKCSITTSIISHGCFLRECKVEHSIVGIRARLEKGADLKDVLYIGADEYETDAERAGILANGGVPIGIGENTVIRNAIIDKNARIGKNCVITNKDGVMESDHSKDGYMIRSGIVVILRESKIADGTHI</sequence>
<dbReference type="InterPro" id="IPR005835">
    <property type="entry name" value="NTP_transferase_dom"/>
</dbReference>
<dbReference type="UniPathway" id="UPA00152"/>
<keyword evidence="11" id="KW-0934">Plastid</keyword>
<dbReference type="SUPFAM" id="SSF51161">
    <property type="entry name" value="Trimeric LpxA-like enzymes"/>
    <property type="match status" value="1"/>
</dbReference>
<keyword evidence="10 11" id="KW-0750">Starch biosynthesis</keyword>
<comment type="pathway">
    <text evidence="2 11">Glycan biosynthesis; starch biosynthesis.</text>
</comment>
<dbReference type="PROSITE" id="PS00809">
    <property type="entry name" value="ADP_GLC_PYROPHOSPH_2"/>
    <property type="match status" value="1"/>
</dbReference>
<reference evidence="13 14" key="1">
    <citation type="journal article" date="2014" name="Nat. Commun.">
        <title>Klebsormidium flaccidum genome reveals primary factors for plant terrestrial adaptation.</title>
        <authorList>
            <person name="Hori K."/>
            <person name="Maruyama F."/>
            <person name="Fujisawa T."/>
            <person name="Togashi T."/>
            <person name="Yamamoto N."/>
            <person name="Seo M."/>
            <person name="Sato S."/>
            <person name="Yamada T."/>
            <person name="Mori H."/>
            <person name="Tajima N."/>
            <person name="Moriyama T."/>
            <person name="Ikeuchi M."/>
            <person name="Watanabe M."/>
            <person name="Wada H."/>
            <person name="Kobayashi K."/>
            <person name="Saito M."/>
            <person name="Masuda T."/>
            <person name="Sasaki-Sekimoto Y."/>
            <person name="Mashiguchi K."/>
            <person name="Awai K."/>
            <person name="Shimojima M."/>
            <person name="Masuda S."/>
            <person name="Iwai M."/>
            <person name="Nobusawa T."/>
            <person name="Narise T."/>
            <person name="Kondo S."/>
            <person name="Saito H."/>
            <person name="Sato R."/>
            <person name="Murakawa M."/>
            <person name="Ihara Y."/>
            <person name="Oshima-Yamada Y."/>
            <person name="Ohtaka K."/>
            <person name="Satoh M."/>
            <person name="Sonobe K."/>
            <person name="Ishii M."/>
            <person name="Ohtani R."/>
            <person name="Kanamori-Sato M."/>
            <person name="Honoki R."/>
            <person name="Miyazaki D."/>
            <person name="Mochizuki H."/>
            <person name="Umetsu J."/>
            <person name="Higashi K."/>
            <person name="Shibata D."/>
            <person name="Kamiya Y."/>
            <person name="Sato N."/>
            <person name="Nakamura Y."/>
            <person name="Tabata S."/>
            <person name="Ida S."/>
            <person name="Kurokawa K."/>
            <person name="Ohta H."/>
        </authorList>
    </citation>
    <scope>NUCLEOTIDE SEQUENCE [LARGE SCALE GENOMIC DNA]</scope>
    <source>
        <strain evidence="13 14">NIES-2285</strain>
    </source>
</reference>
<comment type="subcellular location">
    <subcellularLocation>
        <location evidence="11">Plastid</location>
        <location evidence="11">Chloroplast</location>
    </subcellularLocation>
</comment>
<dbReference type="PROSITE" id="PS00810">
    <property type="entry name" value="ADP_GLC_PYROPHOSPH_3"/>
    <property type="match status" value="1"/>
</dbReference>
<evidence type="ECO:0000256" key="3">
    <source>
        <dbReference type="ARBA" id="ARBA00010443"/>
    </source>
</evidence>
<evidence type="ECO:0000256" key="10">
    <source>
        <dbReference type="ARBA" id="ARBA00022922"/>
    </source>
</evidence>
<dbReference type="FunFam" id="3.90.550.10:FF:000030">
    <property type="entry name" value="Glucose-1-phosphate adenylyltransferase"/>
    <property type="match status" value="1"/>
</dbReference>
<keyword evidence="5" id="KW-0021">Allosteric enzyme</keyword>
<dbReference type="STRING" id="105231.A0A1Y1I1P3"/>
<evidence type="ECO:0000256" key="5">
    <source>
        <dbReference type="ARBA" id="ARBA00022533"/>
    </source>
</evidence>
<proteinExistence type="inferred from homology"/>
<dbReference type="GO" id="GO:0008878">
    <property type="term" value="F:glucose-1-phosphate adenylyltransferase activity"/>
    <property type="evidence" value="ECO:0000318"/>
    <property type="project" value="GO_Central"/>
</dbReference>
<dbReference type="OMA" id="YRMDFSQ"/>
<keyword evidence="9 11" id="KW-0067">ATP-binding</keyword>
<comment type="similarity">
    <text evidence="3 11">Belongs to the bacterial/plant glucose-1-phosphate adenylyltransferase family.</text>
</comment>
<organism evidence="13 14">
    <name type="scientific">Klebsormidium nitens</name>
    <name type="common">Green alga</name>
    <name type="synonym">Ulothrix nitens</name>
    <dbReference type="NCBI Taxonomy" id="105231"/>
    <lineage>
        <taxon>Eukaryota</taxon>
        <taxon>Viridiplantae</taxon>
        <taxon>Streptophyta</taxon>
        <taxon>Klebsormidiophyceae</taxon>
        <taxon>Klebsormidiales</taxon>
        <taxon>Klebsormidiaceae</taxon>
        <taxon>Klebsormidium</taxon>
    </lineage>
</organism>
<evidence type="ECO:0000313" key="13">
    <source>
        <dbReference type="EMBL" id="GAQ84835.1"/>
    </source>
</evidence>
<comment type="subunit">
    <text evidence="11">Heterotetramer.</text>
</comment>
<comment type="catalytic activity">
    <reaction evidence="1 11">
        <text>alpha-D-glucose 1-phosphate + ATP + H(+) = ADP-alpha-D-glucose + diphosphate</text>
        <dbReference type="Rhea" id="RHEA:12120"/>
        <dbReference type="ChEBI" id="CHEBI:15378"/>
        <dbReference type="ChEBI" id="CHEBI:30616"/>
        <dbReference type="ChEBI" id="CHEBI:33019"/>
        <dbReference type="ChEBI" id="CHEBI:57498"/>
        <dbReference type="ChEBI" id="CHEBI:58601"/>
        <dbReference type="EC" id="2.7.7.27"/>
    </reaction>
</comment>
<keyword evidence="11" id="KW-0150">Chloroplast</keyword>
<dbReference type="PANTHER" id="PTHR43523:SF12">
    <property type="entry name" value="GLUCOSE-1-PHOSPHATE ADENYLYLTRANSFERASE LARGE SUBUNIT 1, CHLOROPLASTIC-RELATED"/>
    <property type="match status" value="1"/>
</dbReference>
<dbReference type="PROSITE" id="PS00808">
    <property type="entry name" value="ADP_GLC_PYROPHOSPH_1"/>
    <property type="match status" value="1"/>
</dbReference>
<keyword evidence="8 11" id="KW-0547">Nucleotide-binding</keyword>
<dbReference type="CDD" id="cd04651">
    <property type="entry name" value="LbH_G1P_AT_C"/>
    <property type="match status" value="1"/>
</dbReference>
<evidence type="ECO:0000256" key="4">
    <source>
        <dbReference type="ARBA" id="ARBA00012460"/>
    </source>
</evidence>
<dbReference type="CDD" id="cd02508">
    <property type="entry name" value="ADP_Glucose_PP"/>
    <property type="match status" value="1"/>
</dbReference>
<evidence type="ECO:0000256" key="2">
    <source>
        <dbReference type="ARBA" id="ARBA00004727"/>
    </source>
</evidence>
<protein>
    <recommendedName>
        <fullName evidence="4 11">Glucose-1-phosphate adenylyltransferase</fullName>
        <ecNumber evidence="4 11">2.7.7.27</ecNumber>
    </recommendedName>
    <alternativeName>
        <fullName evidence="11">ADP-glucose pyrophosphorylase</fullName>
    </alternativeName>
</protein>
<dbReference type="NCBIfam" id="NF002772">
    <property type="entry name" value="PRK02862.1"/>
    <property type="match status" value="1"/>
</dbReference>
<dbReference type="EMBL" id="DF237157">
    <property type="protein sequence ID" value="GAQ84835.1"/>
    <property type="molecule type" value="Genomic_DNA"/>
</dbReference>
<dbReference type="EC" id="2.7.7.27" evidence="4 11"/>
<dbReference type="SUPFAM" id="SSF53448">
    <property type="entry name" value="Nucleotide-diphospho-sugar transferases"/>
    <property type="match status" value="1"/>
</dbReference>
<dbReference type="InterPro" id="IPR005836">
    <property type="entry name" value="ADP_Glu_pyroP_CS"/>
</dbReference>
<evidence type="ECO:0000256" key="8">
    <source>
        <dbReference type="ARBA" id="ARBA00022741"/>
    </source>
</evidence>
<evidence type="ECO:0000256" key="1">
    <source>
        <dbReference type="ARBA" id="ARBA00000956"/>
    </source>
</evidence>
<evidence type="ECO:0000259" key="12">
    <source>
        <dbReference type="Pfam" id="PF00483"/>
    </source>
</evidence>
<dbReference type="GO" id="GO:0009507">
    <property type="term" value="C:chloroplast"/>
    <property type="evidence" value="ECO:0007669"/>
    <property type="project" value="UniProtKB-SubCell"/>
</dbReference>
<accession>A0A1Y1I1P3</accession>
<evidence type="ECO:0000256" key="11">
    <source>
        <dbReference type="RuleBase" id="RU362093"/>
    </source>
</evidence>
<dbReference type="NCBIfam" id="TIGR02091">
    <property type="entry name" value="glgC"/>
    <property type="match status" value="1"/>
</dbReference>
<dbReference type="Proteomes" id="UP000054558">
    <property type="component" value="Unassembled WGS sequence"/>
</dbReference>
<dbReference type="GO" id="GO:0019252">
    <property type="term" value="P:starch biosynthetic process"/>
    <property type="evidence" value="ECO:0000318"/>
    <property type="project" value="GO_Central"/>
</dbReference>
<comment type="function">
    <text evidence="11">This protein plays a role in synthesis of starch. It catalyzes the synthesis of the activated glycosyl donor, ADP-glucose from Glc-1-P and ATP.</text>
</comment>
<dbReference type="InterPro" id="IPR029044">
    <property type="entry name" value="Nucleotide-diphossugar_trans"/>
</dbReference>
<dbReference type="GO" id="GO:0005978">
    <property type="term" value="P:glycogen biosynthetic process"/>
    <property type="evidence" value="ECO:0007669"/>
    <property type="project" value="InterPro"/>
</dbReference>
<evidence type="ECO:0000256" key="7">
    <source>
        <dbReference type="ARBA" id="ARBA00022695"/>
    </source>
</evidence>
<gene>
    <name evidence="13" type="ORF">KFL_002080120</name>
</gene>
<dbReference type="PANTHER" id="PTHR43523">
    <property type="entry name" value="GLUCOSE-1-PHOSPHATE ADENYLYLTRANSFERASE-RELATED"/>
    <property type="match status" value="1"/>
</dbReference>
<keyword evidence="7 11" id="KW-0548">Nucleotidyltransferase</keyword>
<dbReference type="Gene3D" id="3.90.550.10">
    <property type="entry name" value="Spore Coat Polysaccharide Biosynthesis Protein SpsA, Chain A"/>
    <property type="match status" value="1"/>
</dbReference>
<dbReference type="InterPro" id="IPR011831">
    <property type="entry name" value="ADP-Glc_PPase"/>
</dbReference>
<dbReference type="Pfam" id="PF25247">
    <property type="entry name" value="LbH_GLGC"/>
    <property type="match status" value="1"/>
</dbReference>
<evidence type="ECO:0000256" key="9">
    <source>
        <dbReference type="ARBA" id="ARBA00022840"/>
    </source>
</evidence>
<feature type="domain" description="Nucleotidyl transferase" evidence="12">
    <location>
        <begin position="107"/>
        <end position="381"/>
    </location>
</feature>
<evidence type="ECO:0000256" key="6">
    <source>
        <dbReference type="ARBA" id="ARBA00022679"/>
    </source>
</evidence>
<keyword evidence="6 11" id="KW-0808">Transferase</keyword>
<dbReference type="Gene3D" id="2.160.10.10">
    <property type="entry name" value="Hexapeptide repeat proteins"/>
    <property type="match status" value="1"/>
</dbReference>
<dbReference type="AlphaFoldDB" id="A0A1Y1I1P3"/>
<dbReference type="InterPro" id="IPR011004">
    <property type="entry name" value="Trimer_LpxA-like_sf"/>
</dbReference>
<dbReference type="GO" id="GO:0005524">
    <property type="term" value="F:ATP binding"/>
    <property type="evidence" value="ECO:0007669"/>
    <property type="project" value="UniProtKB-KW"/>
</dbReference>
<dbReference type="Pfam" id="PF00483">
    <property type="entry name" value="NTP_transferase"/>
    <property type="match status" value="1"/>
</dbReference>
<dbReference type="GO" id="GO:0010170">
    <property type="term" value="C:glucose-1-phosphate adenylyltransferase complex"/>
    <property type="evidence" value="ECO:0000318"/>
    <property type="project" value="GO_Central"/>
</dbReference>